<evidence type="ECO:0000313" key="5">
    <source>
        <dbReference type="Proteomes" id="UP000525078"/>
    </source>
</evidence>
<evidence type="ECO:0000313" key="4">
    <source>
        <dbReference type="EMBL" id="KAF4366754.1"/>
    </source>
</evidence>
<dbReference type="Proteomes" id="UP000525078">
    <property type="component" value="Unassembled WGS sequence"/>
</dbReference>
<evidence type="ECO:0000256" key="1">
    <source>
        <dbReference type="SAM" id="MobiDB-lite"/>
    </source>
</evidence>
<dbReference type="AlphaFoldDB" id="A0A7J6F7T6"/>
<dbReference type="InterPro" id="IPR023940">
    <property type="entry name" value="DHDPR_bac"/>
</dbReference>
<dbReference type="PANTHER" id="PTHR20836">
    <property type="entry name" value="DIHYDRODIPICOLINATE REDUCTASE"/>
    <property type="match status" value="1"/>
</dbReference>
<dbReference type="GO" id="GO:0006260">
    <property type="term" value="P:DNA replication"/>
    <property type="evidence" value="ECO:0007669"/>
    <property type="project" value="InterPro"/>
</dbReference>
<dbReference type="EMBL" id="JAATIP010000148">
    <property type="protein sequence ID" value="KAF4366754.1"/>
    <property type="molecule type" value="Genomic_DNA"/>
</dbReference>
<dbReference type="Gene3D" id="3.40.50.720">
    <property type="entry name" value="NAD(P)-binding Rossmann-like Domain"/>
    <property type="match status" value="1"/>
</dbReference>
<reference evidence="4 5" key="1">
    <citation type="journal article" date="2020" name="bioRxiv">
        <title>Sequence and annotation of 42 cannabis genomes reveals extensive copy number variation in cannabinoid synthesis and pathogen resistance genes.</title>
        <authorList>
            <person name="Mckernan K.J."/>
            <person name="Helbert Y."/>
            <person name="Kane L.T."/>
            <person name="Ebling H."/>
            <person name="Zhang L."/>
            <person name="Liu B."/>
            <person name="Eaton Z."/>
            <person name="Mclaughlin S."/>
            <person name="Kingan S."/>
            <person name="Baybayan P."/>
            <person name="Concepcion G."/>
            <person name="Jordan M."/>
            <person name="Riva A."/>
            <person name="Barbazuk W."/>
            <person name="Harkins T."/>
        </authorList>
    </citation>
    <scope>NUCLEOTIDE SEQUENCE [LARGE SCALE GENOMIC DNA]</scope>
    <source>
        <strain evidence="5">cv. Jamaican Lion 4</strain>
        <tissue evidence="4">Leaf</tissue>
    </source>
</reference>
<dbReference type="GO" id="GO:0005634">
    <property type="term" value="C:nucleus"/>
    <property type="evidence" value="ECO:0007669"/>
    <property type="project" value="InterPro"/>
</dbReference>
<keyword evidence="2" id="KW-0812">Transmembrane</keyword>
<feature type="domain" description="DNA polymerase epsilon catalytic subunit A C-terminal" evidence="3">
    <location>
        <begin position="111"/>
        <end position="194"/>
    </location>
</feature>
<evidence type="ECO:0000256" key="2">
    <source>
        <dbReference type="SAM" id="Phobius"/>
    </source>
</evidence>
<gene>
    <name evidence="4" type="ORF">F8388_020116</name>
</gene>
<dbReference type="GO" id="GO:0009570">
    <property type="term" value="C:chloroplast stroma"/>
    <property type="evidence" value="ECO:0007669"/>
    <property type="project" value="TreeGrafter"/>
</dbReference>
<dbReference type="GO" id="GO:0003887">
    <property type="term" value="F:DNA-directed DNA polymerase activity"/>
    <property type="evidence" value="ECO:0007669"/>
    <property type="project" value="InterPro"/>
</dbReference>
<keyword evidence="2" id="KW-1133">Transmembrane helix</keyword>
<feature type="region of interest" description="Disordered" evidence="1">
    <location>
        <begin position="385"/>
        <end position="404"/>
    </location>
</feature>
<dbReference type="GO" id="GO:0009089">
    <property type="term" value="P:lysine biosynthetic process via diaminopimelate"/>
    <property type="evidence" value="ECO:0007669"/>
    <property type="project" value="InterPro"/>
</dbReference>
<dbReference type="GO" id="GO:0008839">
    <property type="term" value="F:4-hydroxy-tetrahydrodipicolinate reductase"/>
    <property type="evidence" value="ECO:0007669"/>
    <property type="project" value="InterPro"/>
</dbReference>
<feature type="transmembrane region" description="Helical" evidence="2">
    <location>
        <begin position="26"/>
        <end position="43"/>
    </location>
</feature>
<organism evidence="4 5">
    <name type="scientific">Cannabis sativa</name>
    <name type="common">Hemp</name>
    <name type="synonym">Marijuana</name>
    <dbReference type="NCBI Taxonomy" id="3483"/>
    <lineage>
        <taxon>Eukaryota</taxon>
        <taxon>Viridiplantae</taxon>
        <taxon>Streptophyta</taxon>
        <taxon>Embryophyta</taxon>
        <taxon>Tracheophyta</taxon>
        <taxon>Spermatophyta</taxon>
        <taxon>Magnoliopsida</taxon>
        <taxon>eudicotyledons</taxon>
        <taxon>Gunneridae</taxon>
        <taxon>Pentapetalae</taxon>
        <taxon>rosids</taxon>
        <taxon>fabids</taxon>
        <taxon>Rosales</taxon>
        <taxon>Cannabaceae</taxon>
        <taxon>Cannabis</taxon>
    </lineage>
</organism>
<proteinExistence type="predicted"/>
<dbReference type="GO" id="GO:0008270">
    <property type="term" value="F:zinc ion binding"/>
    <property type="evidence" value="ECO:0007669"/>
    <property type="project" value="InterPro"/>
</dbReference>
<sequence>MLSKPPIMANNRTASSASFEGVEMEYIAIFIAFVFPGALVAFNHNLPQSLIAMVCFDSKNEQGAQVIINGAAKEIGRAAVIAVTKARGMEVAGAVDSYLVCDMEKPLEIPIMNDLTMVLGSISQWLINKHEHHGPIIVVIECPNAQSIKSGVRALDDFPCVLGWQQVVAKIGMQRCAATSQWLNERISLSRYAHGILNLIGSYIHQMSSNFQEHFVISNRVVLRGKVTDYGTDGYGCKIHVKNAKDCGKGVTTEVDVRKIISKLMWLKELGAFGSVAVKTHITPLTSSSIPSSLVTTSTASTPTNPPTTNPHVDNSLIAINLSNIFTPDVGSVSRPSMPVATYPPTMSPNITSHTLPYSTSPFSLPIYSPTPAVTTITTASPSLGYTTANNKENIPPTSTTKRQSDQLSMRQFLKRCRNHNSPFSGHRAISAIFQPIDSRLQQEKRKSRFRFEKIWLSDPQSKEIITASWNSSSITDPIATVIGNFQDCAANLQRWHV</sequence>
<dbReference type="Pfam" id="PF08490">
    <property type="entry name" value="DUF1744"/>
    <property type="match status" value="1"/>
</dbReference>
<evidence type="ECO:0000259" key="3">
    <source>
        <dbReference type="Pfam" id="PF08490"/>
    </source>
</evidence>
<accession>A0A7J6F7T6</accession>
<dbReference type="InterPro" id="IPR013697">
    <property type="entry name" value="DNA_pol_e_suA_C"/>
</dbReference>
<comment type="caution">
    <text evidence="4">The sequence shown here is derived from an EMBL/GenBank/DDBJ whole genome shotgun (WGS) entry which is preliminary data.</text>
</comment>
<feature type="non-terminal residue" evidence="4">
    <location>
        <position position="1"/>
    </location>
</feature>
<keyword evidence="2" id="KW-0472">Membrane</keyword>
<protein>
    <recommendedName>
        <fullName evidence="3">DNA polymerase epsilon catalytic subunit A C-terminal domain-containing protein</fullName>
    </recommendedName>
</protein>
<dbReference type="PANTHER" id="PTHR20836:SF6">
    <property type="entry name" value="DIHYDRODIPICOLINATE REDUCTASE-LIKE PROTEIN CRR1, CHLOROPLASTIC"/>
    <property type="match status" value="1"/>
</dbReference>
<name>A0A7J6F7T6_CANSA</name>